<dbReference type="Pfam" id="PF00589">
    <property type="entry name" value="Phage_integrase"/>
    <property type="match status" value="1"/>
</dbReference>
<dbReference type="PROSITE" id="PS51898">
    <property type="entry name" value="TYR_RECOMBINASE"/>
    <property type="match status" value="1"/>
</dbReference>
<evidence type="ECO:0000256" key="2">
    <source>
        <dbReference type="ARBA" id="ARBA00023125"/>
    </source>
</evidence>
<sequence>MAAKKGMRRFGSIRKLPSGRFQASYIDPTGVRQTAPTTYLTRAEAGDWLTVKEAEIVRGEWTDPDIGREPFGPYAERWINQRDLRPRTADLYRWLYGRYLAKGFGIVDLVKITPAMIRQWRRDLLDGRHRPSCSSQCSDRAHLPVSPTMVAKAYRLMRAVLMTAVDDELIKRNPCRISGAGTERPDERPVLSLEQVYALADLMPARQRMLIIVATFASLRYGEVTALERRDVDFQRGTVRVRQAFTEVRGQGMVLGPPKSRAGLRTVSIPSAILPELEEHMKRYTGLSRDALVFTGPKGAAIRRGNFNPLVDWQKAVTTIGAEGMHFHDLRHTGNTLAASSANSTKDLMARMGHDSMNAAIIYQHATAQADKAIAEGLDARLRAARPSVEPTEEDPDDGAAGALVGAG</sequence>
<feature type="domain" description="Core-binding (CB)" evidence="7">
    <location>
        <begin position="69"/>
        <end position="165"/>
    </location>
</feature>
<dbReference type="PANTHER" id="PTHR30349:SF64">
    <property type="entry name" value="PROPHAGE INTEGRASE INTD-RELATED"/>
    <property type="match status" value="1"/>
</dbReference>
<feature type="compositionally biased region" description="Low complexity" evidence="5">
    <location>
        <begin position="399"/>
        <end position="408"/>
    </location>
</feature>
<protein>
    <submittedName>
        <fullName evidence="8">Integrase</fullName>
    </submittedName>
</protein>
<dbReference type="Gene3D" id="1.10.150.130">
    <property type="match status" value="1"/>
</dbReference>
<comment type="caution">
    <text evidence="8">The sequence shown here is derived from an EMBL/GenBank/DDBJ whole genome shotgun (WGS) entry which is preliminary data.</text>
</comment>
<proteinExistence type="inferred from homology"/>
<dbReference type="CDD" id="cd01189">
    <property type="entry name" value="INT_ICEBs1_C_like"/>
    <property type="match status" value="1"/>
</dbReference>
<dbReference type="Gene3D" id="1.10.443.10">
    <property type="entry name" value="Intergrase catalytic core"/>
    <property type="match status" value="1"/>
</dbReference>
<dbReference type="Pfam" id="PF26003">
    <property type="entry name" value="Integrase_N_phage"/>
    <property type="match status" value="1"/>
</dbReference>
<dbReference type="Proteomes" id="UP000295818">
    <property type="component" value="Unassembled WGS sequence"/>
</dbReference>
<keyword evidence="3" id="KW-0233">DNA recombination</keyword>
<dbReference type="InterPro" id="IPR011010">
    <property type="entry name" value="DNA_brk_join_enz"/>
</dbReference>
<feature type="region of interest" description="Disordered" evidence="5">
    <location>
        <begin position="386"/>
        <end position="408"/>
    </location>
</feature>
<dbReference type="InterPro" id="IPR058717">
    <property type="entry name" value="Phage_L5_Integrase_N"/>
</dbReference>
<dbReference type="InterPro" id="IPR010998">
    <property type="entry name" value="Integrase_recombinase_N"/>
</dbReference>
<dbReference type="InterPro" id="IPR044068">
    <property type="entry name" value="CB"/>
</dbReference>
<dbReference type="InterPro" id="IPR050090">
    <property type="entry name" value="Tyrosine_recombinase_XerCD"/>
</dbReference>
<dbReference type="SUPFAM" id="SSF56349">
    <property type="entry name" value="DNA breaking-rejoining enzymes"/>
    <property type="match status" value="1"/>
</dbReference>
<evidence type="ECO:0000256" key="4">
    <source>
        <dbReference type="PROSITE-ProRule" id="PRU01248"/>
    </source>
</evidence>
<keyword evidence="2 4" id="KW-0238">DNA-binding</keyword>
<organism evidence="8 9">
    <name type="scientific">Kribbella orskensis</name>
    <dbReference type="NCBI Taxonomy" id="2512216"/>
    <lineage>
        <taxon>Bacteria</taxon>
        <taxon>Bacillati</taxon>
        <taxon>Actinomycetota</taxon>
        <taxon>Actinomycetes</taxon>
        <taxon>Propionibacteriales</taxon>
        <taxon>Kribbellaceae</taxon>
        <taxon>Kribbella</taxon>
    </lineage>
</organism>
<evidence type="ECO:0000256" key="3">
    <source>
        <dbReference type="ARBA" id="ARBA00023172"/>
    </source>
</evidence>
<dbReference type="PROSITE" id="PS51900">
    <property type="entry name" value="CB"/>
    <property type="match status" value="1"/>
</dbReference>
<comment type="similarity">
    <text evidence="1">Belongs to the 'phage' integrase family.</text>
</comment>
<keyword evidence="9" id="KW-1185">Reference proteome</keyword>
<dbReference type="EMBL" id="SLWM01000003">
    <property type="protein sequence ID" value="TCO27976.1"/>
    <property type="molecule type" value="Genomic_DNA"/>
</dbReference>
<evidence type="ECO:0000256" key="1">
    <source>
        <dbReference type="ARBA" id="ARBA00008857"/>
    </source>
</evidence>
<dbReference type="InterPro" id="IPR013762">
    <property type="entry name" value="Integrase-like_cat_sf"/>
</dbReference>
<accession>A0ABY2BQS6</accession>
<evidence type="ECO:0000313" key="9">
    <source>
        <dbReference type="Proteomes" id="UP000295818"/>
    </source>
</evidence>
<reference evidence="8 9" key="1">
    <citation type="journal article" date="2015" name="Stand. Genomic Sci.">
        <title>Genomic Encyclopedia of Bacterial and Archaeal Type Strains, Phase III: the genomes of soil and plant-associated and newly described type strains.</title>
        <authorList>
            <person name="Whitman W.B."/>
            <person name="Woyke T."/>
            <person name="Klenk H.P."/>
            <person name="Zhou Y."/>
            <person name="Lilburn T.G."/>
            <person name="Beck B.J."/>
            <person name="De Vos P."/>
            <person name="Vandamme P."/>
            <person name="Eisen J.A."/>
            <person name="Garrity G."/>
            <person name="Hugenholtz P."/>
            <person name="Kyrpides N.C."/>
        </authorList>
    </citation>
    <scope>NUCLEOTIDE SEQUENCE [LARGE SCALE GENOMIC DNA]</scope>
    <source>
        <strain evidence="8 9">VKM Ac-2538</strain>
    </source>
</reference>
<dbReference type="InterPro" id="IPR002104">
    <property type="entry name" value="Integrase_catalytic"/>
</dbReference>
<evidence type="ECO:0000313" key="8">
    <source>
        <dbReference type="EMBL" id="TCO27976.1"/>
    </source>
</evidence>
<evidence type="ECO:0000259" key="6">
    <source>
        <dbReference type="PROSITE" id="PS51898"/>
    </source>
</evidence>
<evidence type="ECO:0000256" key="5">
    <source>
        <dbReference type="SAM" id="MobiDB-lite"/>
    </source>
</evidence>
<evidence type="ECO:0000259" key="7">
    <source>
        <dbReference type="PROSITE" id="PS51900"/>
    </source>
</evidence>
<name>A0ABY2BQS6_9ACTN</name>
<gene>
    <name evidence="8" type="ORF">EV644_103680</name>
</gene>
<dbReference type="PANTHER" id="PTHR30349">
    <property type="entry name" value="PHAGE INTEGRASE-RELATED"/>
    <property type="match status" value="1"/>
</dbReference>
<dbReference type="RefSeq" id="WP_132197856.1">
    <property type="nucleotide sequence ID" value="NZ_SLWM01000003.1"/>
</dbReference>
<feature type="domain" description="Tyr recombinase" evidence="6">
    <location>
        <begin position="186"/>
        <end position="376"/>
    </location>
</feature>